<dbReference type="AlphaFoldDB" id="A0A427YHY2"/>
<evidence type="ECO:0000313" key="3">
    <source>
        <dbReference type="Proteomes" id="UP000279259"/>
    </source>
</evidence>
<keyword evidence="3" id="KW-1185">Reference proteome</keyword>
<evidence type="ECO:0000256" key="1">
    <source>
        <dbReference type="SAM" id="MobiDB-lite"/>
    </source>
</evidence>
<reference evidence="2 3" key="1">
    <citation type="submission" date="2018-11" db="EMBL/GenBank/DDBJ databases">
        <title>Genome sequence of Saitozyma podzolica DSM 27192.</title>
        <authorList>
            <person name="Aliyu H."/>
            <person name="Gorte O."/>
            <person name="Ochsenreither K."/>
        </authorList>
    </citation>
    <scope>NUCLEOTIDE SEQUENCE [LARGE SCALE GENOMIC DNA]</scope>
    <source>
        <strain evidence="2 3">DSM 27192</strain>
    </source>
</reference>
<protein>
    <submittedName>
        <fullName evidence="2">Uncharacterized protein</fullName>
    </submittedName>
</protein>
<dbReference type="EMBL" id="RSCD01000010">
    <property type="protein sequence ID" value="RSH90699.1"/>
    <property type="molecule type" value="Genomic_DNA"/>
</dbReference>
<dbReference type="Proteomes" id="UP000279259">
    <property type="component" value="Unassembled WGS sequence"/>
</dbReference>
<sequence length="480" mass="53483">MSSENKDIHTHVTLADLVQPTSDQASQGDGPGHPPSDDEDMSSDDEFVALTPGTMSVTWSVIDDAEFDVEGEAEEEGYILTRARPDLATLLGESKLSEEQKQRLRTLLQTRKDLRVLSQKWQTEEETYEYLSKVMDGDGFAETDTDAAVDDAASDKSSGSDPLNPNILGDINAGGQGPSADQDSRFDMEELVAKTLQLTLSKDEPPPFPFHKKEKKPSRVSQRIVSWLRYHQSFNNETKTNEHQSEVLARLLGPSVSRSKRTDMLSRRFLQIGQEPISKLVKGLDHSENSGNESVPTVILKRAWRLKDTKKSGKSAEPYDVWVDDPLAKALITNVIADVSRRSGRITKDRIERQFVESLSSLHTTGYTRQGLEDYVASQPGNPFDPSKDKWWLIDLTATGSEARSTGSSTRRIAIKVDPGSDWDPTRAGSGLEKIDSDMNLRYDVKQELERQNKPVPDYLKDAEPSQADNNLLAYLGRST</sequence>
<feature type="compositionally biased region" description="Acidic residues" evidence="1">
    <location>
        <begin position="37"/>
        <end position="47"/>
    </location>
</feature>
<proteinExistence type="predicted"/>
<feature type="region of interest" description="Disordered" evidence="1">
    <location>
        <begin position="150"/>
        <end position="183"/>
    </location>
</feature>
<comment type="caution">
    <text evidence="2">The sequence shown here is derived from an EMBL/GenBank/DDBJ whole genome shotgun (WGS) entry which is preliminary data.</text>
</comment>
<feature type="region of interest" description="Disordered" evidence="1">
    <location>
        <begin position="1"/>
        <end position="48"/>
    </location>
</feature>
<name>A0A427YHY2_9TREE</name>
<dbReference type="OrthoDB" id="10359713at2759"/>
<accession>A0A427YHY2</accession>
<evidence type="ECO:0000313" key="2">
    <source>
        <dbReference type="EMBL" id="RSH90699.1"/>
    </source>
</evidence>
<feature type="compositionally biased region" description="Basic and acidic residues" evidence="1">
    <location>
        <begin position="1"/>
        <end position="10"/>
    </location>
</feature>
<gene>
    <name evidence="2" type="ORF">EHS25_001304</name>
</gene>
<organism evidence="2 3">
    <name type="scientific">Saitozyma podzolica</name>
    <dbReference type="NCBI Taxonomy" id="1890683"/>
    <lineage>
        <taxon>Eukaryota</taxon>
        <taxon>Fungi</taxon>
        <taxon>Dikarya</taxon>
        <taxon>Basidiomycota</taxon>
        <taxon>Agaricomycotina</taxon>
        <taxon>Tremellomycetes</taxon>
        <taxon>Tremellales</taxon>
        <taxon>Trimorphomycetaceae</taxon>
        <taxon>Saitozyma</taxon>
    </lineage>
</organism>